<dbReference type="eggNOG" id="COG0204">
    <property type="taxonomic scope" value="Bacteria"/>
</dbReference>
<comment type="pathway">
    <text evidence="3">Lipid metabolism.</text>
</comment>
<comment type="pathway">
    <text evidence="2">Phospholipid metabolism; CDP-diacylglycerol biosynthesis; CDP-diacylglycerol from sn-glycerol 3-phosphate: step 2/3.</text>
</comment>
<dbReference type="EMBL" id="CP003360">
    <property type="protein sequence ID" value="AFM25395.1"/>
    <property type="molecule type" value="Genomic_DNA"/>
</dbReference>
<evidence type="ECO:0000256" key="2">
    <source>
        <dbReference type="ARBA" id="ARBA00004728"/>
    </source>
</evidence>
<dbReference type="GO" id="GO:0003841">
    <property type="term" value="F:1-acylglycerol-3-phosphate O-acyltransferase activity"/>
    <property type="evidence" value="ECO:0007669"/>
    <property type="project" value="UniProtKB-UniRule"/>
</dbReference>
<feature type="domain" description="Phospholipid/glycerol acyltransferase" evidence="11">
    <location>
        <begin position="74"/>
        <end position="188"/>
    </location>
</feature>
<accession>I4C754</accession>
<evidence type="ECO:0000313" key="13">
    <source>
        <dbReference type="Proteomes" id="UP000006055"/>
    </source>
</evidence>
<dbReference type="RefSeq" id="WP_014810535.1">
    <property type="nucleotide sequence ID" value="NC_018025.1"/>
</dbReference>
<feature type="transmembrane region" description="Helical" evidence="10">
    <location>
        <begin position="12"/>
        <end position="36"/>
    </location>
</feature>
<evidence type="ECO:0000256" key="8">
    <source>
        <dbReference type="ARBA" id="ARBA00023315"/>
    </source>
</evidence>
<dbReference type="NCBIfam" id="TIGR00530">
    <property type="entry name" value="AGP_acyltrn"/>
    <property type="match status" value="1"/>
</dbReference>
<dbReference type="GO" id="GO:0006654">
    <property type="term" value="P:phosphatidic acid biosynthetic process"/>
    <property type="evidence" value="ECO:0007669"/>
    <property type="project" value="TreeGrafter"/>
</dbReference>
<protein>
    <recommendedName>
        <fullName evidence="6 9">1-acyl-sn-glycerol-3-phosphate acyltransferase</fullName>
        <ecNumber evidence="5 9">2.3.1.51</ecNumber>
    </recommendedName>
</protein>
<keyword evidence="13" id="KW-1185">Reference proteome</keyword>
<dbReference type="PANTHER" id="PTHR10434">
    <property type="entry name" value="1-ACYL-SN-GLYCEROL-3-PHOSPHATE ACYLTRANSFERASE"/>
    <property type="match status" value="1"/>
</dbReference>
<evidence type="ECO:0000256" key="4">
    <source>
        <dbReference type="ARBA" id="ARBA00008655"/>
    </source>
</evidence>
<evidence type="ECO:0000256" key="6">
    <source>
        <dbReference type="ARBA" id="ARBA00016139"/>
    </source>
</evidence>
<dbReference type="AlphaFoldDB" id="I4C754"/>
<organism evidence="12 13">
    <name type="scientific">Desulfomonile tiedjei (strain ATCC 49306 / DSM 6799 / DCB-1)</name>
    <dbReference type="NCBI Taxonomy" id="706587"/>
    <lineage>
        <taxon>Bacteria</taxon>
        <taxon>Pseudomonadati</taxon>
        <taxon>Thermodesulfobacteriota</taxon>
        <taxon>Desulfomonilia</taxon>
        <taxon>Desulfomonilales</taxon>
        <taxon>Desulfomonilaceae</taxon>
        <taxon>Desulfomonile</taxon>
    </lineage>
</organism>
<evidence type="ECO:0000256" key="10">
    <source>
        <dbReference type="SAM" id="Phobius"/>
    </source>
</evidence>
<dbReference type="Proteomes" id="UP000006055">
    <property type="component" value="Chromosome"/>
</dbReference>
<keyword evidence="10" id="KW-0472">Membrane</keyword>
<gene>
    <name evidence="12" type="ordered locus">Desti_2718</name>
</gene>
<dbReference type="HOGENOM" id="CLU_027938_6_3_7"/>
<keyword evidence="9" id="KW-0443">Lipid metabolism</keyword>
<comment type="domain">
    <text evidence="9">The HXXXXD motif is essential for acyltransferase activity and may constitute the binding site for the phosphate moiety of the glycerol-3-phosphate.</text>
</comment>
<keyword evidence="10" id="KW-1133">Transmembrane helix</keyword>
<evidence type="ECO:0000256" key="7">
    <source>
        <dbReference type="ARBA" id="ARBA00022679"/>
    </source>
</evidence>
<reference evidence="13" key="1">
    <citation type="submission" date="2012-06" db="EMBL/GenBank/DDBJ databases">
        <title>Complete sequence of chromosome of Desulfomonile tiedjei DSM 6799.</title>
        <authorList>
            <person name="Lucas S."/>
            <person name="Copeland A."/>
            <person name="Lapidus A."/>
            <person name="Glavina del Rio T."/>
            <person name="Dalin E."/>
            <person name="Tice H."/>
            <person name="Bruce D."/>
            <person name="Goodwin L."/>
            <person name="Pitluck S."/>
            <person name="Peters L."/>
            <person name="Ovchinnikova G."/>
            <person name="Zeytun A."/>
            <person name="Lu M."/>
            <person name="Kyrpides N."/>
            <person name="Mavromatis K."/>
            <person name="Ivanova N."/>
            <person name="Brettin T."/>
            <person name="Detter J.C."/>
            <person name="Han C."/>
            <person name="Larimer F."/>
            <person name="Land M."/>
            <person name="Hauser L."/>
            <person name="Markowitz V."/>
            <person name="Cheng J.-F."/>
            <person name="Hugenholtz P."/>
            <person name="Woyke T."/>
            <person name="Wu D."/>
            <person name="Spring S."/>
            <person name="Schroeder M."/>
            <person name="Brambilla E."/>
            <person name="Klenk H.-P."/>
            <person name="Eisen J.A."/>
        </authorList>
    </citation>
    <scope>NUCLEOTIDE SEQUENCE [LARGE SCALE GENOMIC DNA]</scope>
    <source>
        <strain evidence="13">ATCC 49306 / DSM 6799 / DCB-1</strain>
    </source>
</reference>
<comment type="catalytic activity">
    <reaction evidence="1 9">
        <text>a 1-acyl-sn-glycero-3-phosphate + an acyl-CoA = a 1,2-diacyl-sn-glycero-3-phosphate + CoA</text>
        <dbReference type="Rhea" id="RHEA:19709"/>
        <dbReference type="ChEBI" id="CHEBI:57287"/>
        <dbReference type="ChEBI" id="CHEBI:57970"/>
        <dbReference type="ChEBI" id="CHEBI:58342"/>
        <dbReference type="ChEBI" id="CHEBI:58608"/>
        <dbReference type="EC" id="2.3.1.51"/>
    </reaction>
</comment>
<name>I4C754_DESTA</name>
<dbReference type="KEGG" id="dti:Desti_2718"/>
<keyword evidence="8 9" id="KW-0012">Acyltransferase</keyword>
<dbReference type="EC" id="2.3.1.51" evidence="5 9"/>
<dbReference type="InterPro" id="IPR002123">
    <property type="entry name" value="Plipid/glycerol_acylTrfase"/>
</dbReference>
<keyword evidence="9" id="KW-1208">Phospholipid metabolism</keyword>
<keyword evidence="9" id="KW-0594">Phospholipid biosynthesis</keyword>
<dbReference type="OrthoDB" id="9809618at2"/>
<keyword evidence="7 9" id="KW-0808">Transferase</keyword>
<keyword evidence="9" id="KW-0444">Lipid biosynthesis</keyword>
<dbReference type="Pfam" id="PF01553">
    <property type="entry name" value="Acyltransferase"/>
    <property type="match status" value="1"/>
</dbReference>
<evidence type="ECO:0000313" key="12">
    <source>
        <dbReference type="EMBL" id="AFM25395.1"/>
    </source>
</evidence>
<dbReference type="GO" id="GO:0016020">
    <property type="term" value="C:membrane"/>
    <property type="evidence" value="ECO:0007669"/>
    <property type="project" value="InterPro"/>
</dbReference>
<dbReference type="PANTHER" id="PTHR10434:SF66">
    <property type="entry name" value="PHOSPHOLIPID_GLYCEROL ACYLTRANSFERASE DOMAIN-CONTAINING PROTEIN"/>
    <property type="match status" value="1"/>
</dbReference>
<evidence type="ECO:0000256" key="3">
    <source>
        <dbReference type="ARBA" id="ARBA00005189"/>
    </source>
</evidence>
<evidence type="ECO:0000256" key="1">
    <source>
        <dbReference type="ARBA" id="ARBA00001141"/>
    </source>
</evidence>
<proteinExistence type="inferred from homology"/>
<evidence type="ECO:0000259" key="11">
    <source>
        <dbReference type="SMART" id="SM00563"/>
    </source>
</evidence>
<sequence length="253" mass="27541">MAFSIISLPRLAFAAATLFLATLILSPLVIIASLLFSEEPAFRLARLWATIVAKGMGITFSFHGTENITPGTSYIVTPNHQSNADILGLLSKLPVKFRWVIKKELLRVPLFGHALSRTGAIALDRSDRTQAVSKLQQGESKLKDGWSILIYPEGTRTSDGNIQSFKKGGFMMAVHTGIPILPVTCNGAFKILPKKTIWLRPGHISFTIGAPIPTAGLTEADVPDLMEKTSNAIMEHFDPDYDPFARNGIPGKS</sequence>
<comment type="similarity">
    <text evidence="4 9">Belongs to the 1-acyl-sn-glycerol-3-phosphate acyltransferase family.</text>
</comment>
<keyword evidence="10" id="KW-0812">Transmembrane</keyword>
<dbReference type="STRING" id="706587.Desti_2718"/>
<dbReference type="InterPro" id="IPR004552">
    <property type="entry name" value="AGP_acyltrans"/>
</dbReference>
<dbReference type="GO" id="GO:0016024">
    <property type="term" value="P:CDP-diacylglycerol biosynthetic process"/>
    <property type="evidence" value="ECO:0007669"/>
    <property type="project" value="UniProtKB-UniPathway"/>
</dbReference>
<dbReference type="SMART" id="SM00563">
    <property type="entry name" value="PlsC"/>
    <property type="match status" value="1"/>
</dbReference>
<dbReference type="UniPathway" id="UPA00557">
    <property type="reaction ID" value="UER00613"/>
</dbReference>
<dbReference type="CDD" id="cd07989">
    <property type="entry name" value="LPLAT_AGPAT-like"/>
    <property type="match status" value="1"/>
</dbReference>
<evidence type="ECO:0000256" key="5">
    <source>
        <dbReference type="ARBA" id="ARBA00013211"/>
    </source>
</evidence>
<dbReference type="SUPFAM" id="SSF69593">
    <property type="entry name" value="Glycerol-3-phosphate (1)-acyltransferase"/>
    <property type="match status" value="1"/>
</dbReference>
<evidence type="ECO:0000256" key="9">
    <source>
        <dbReference type="RuleBase" id="RU361267"/>
    </source>
</evidence>